<accession>A0AAW0GFB3</accession>
<proteinExistence type="predicted"/>
<dbReference type="SUPFAM" id="SSF53098">
    <property type="entry name" value="Ribonuclease H-like"/>
    <property type="match status" value="1"/>
</dbReference>
<evidence type="ECO:0000256" key="1">
    <source>
        <dbReference type="SAM" id="MobiDB-lite"/>
    </source>
</evidence>
<dbReference type="GO" id="GO:0003676">
    <property type="term" value="F:nucleic acid binding"/>
    <property type="evidence" value="ECO:0007669"/>
    <property type="project" value="InterPro"/>
</dbReference>
<evidence type="ECO:0000259" key="2">
    <source>
        <dbReference type="Pfam" id="PF01612"/>
    </source>
</evidence>
<reference evidence="3 4" key="1">
    <citation type="submission" date="2022-09" db="EMBL/GenBank/DDBJ databases">
        <authorList>
            <person name="Palmer J.M."/>
        </authorList>
    </citation>
    <scope>NUCLEOTIDE SEQUENCE [LARGE SCALE GENOMIC DNA]</scope>
    <source>
        <strain evidence="3 4">DSM 7382</strain>
    </source>
</reference>
<dbReference type="AlphaFoldDB" id="A0AAW0GFB3"/>
<protein>
    <recommendedName>
        <fullName evidence="2">3'-5' exonuclease domain-containing protein</fullName>
    </recommendedName>
</protein>
<dbReference type="InterPro" id="IPR036397">
    <property type="entry name" value="RNaseH_sf"/>
</dbReference>
<gene>
    <name evidence="3" type="ORF">QCA50_005445</name>
</gene>
<keyword evidence="4" id="KW-1185">Reference proteome</keyword>
<dbReference type="PANTHER" id="PTHR46628:SF1">
    <property type="entry name" value="PIRNA BIOGENESIS PROTEIN EXD1"/>
    <property type="match status" value="1"/>
</dbReference>
<dbReference type="Proteomes" id="UP001385951">
    <property type="component" value="Unassembled WGS sequence"/>
</dbReference>
<dbReference type="InterPro" id="IPR012337">
    <property type="entry name" value="RNaseH-like_sf"/>
</dbReference>
<dbReference type="GO" id="GO:0006139">
    <property type="term" value="P:nucleobase-containing compound metabolic process"/>
    <property type="evidence" value="ECO:0007669"/>
    <property type="project" value="InterPro"/>
</dbReference>
<dbReference type="PANTHER" id="PTHR46628">
    <property type="entry name" value="PIRNA BIOGENESIS PROTEIN EXD1"/>
    <property type="match status" value="1"/>
</dbReference>
<comment type="caution">
    <text evidence="3">The sequence shown here is derived from an EMBL/GenBank/DDBJ whole genome shotgun (WGS) entry which is preliminary data.</text>
</comment>
<dbReference type="GO" id="GO:1990923">
    <property type="term" value="C:PET complex"/>
    <property type="evidence" value="ECO:0007669"/>
    <property type="project" value="TreeGrafter"/>
</dbReference>
<feature type="compositionally biased region" description="Low complexity" evidence="1">
    <location>
        <begin position="344"/>
        <end position="362"/>
    </location>
</feature>
<evidence type="ECO:0000313" key="4">
    <source>
        <dbReference type="Proteomes" id="UP001385951"/>
    </source>
</evidence>
<dbReference type="EMBL" id="JASBNA010000005">
    <property type="protein sequence ID" value="KAK7692040.1"/>
    <property type="molecule type" value="Genomic_DNA"/>
</dbReference>
<name>A0AAW0GFB3_9APHY</name>
<dbReference type="Pfam" id="PF01612">
    <property type="entry name" value="DNA_pol_A_exo1"/>
    <property type="match status" value="1"/>
</dbReference>
<feature type="domain" description="3'-5' exonuclease" evidence="2">
    <location>
        <begin position="9"/>
        <end position="142"/>
    </location>
</feature>
<sequence>MTDSVKYQLCYTPESFDYAMSILSRASFLILDCEGNNLGRANGGISLICVGTPLAEHVFIIDCLSPSLTGSHLSRLWALFRDRRIIKVVWDGRMDYLEIWSTYGVALEGVLDLQVAEVVSRFTMRGEGESNRLDRLTRGWFSRTAVFNYNWQYTGLNALTGLQKCCEESGFGEDFAKDPEVTKMHKSNQSSLWLKRPLPANLLAYAAKDIELISTLCTSFIQKGWIPADPTAYYTLLRQCARYVSAHREQGRSREDDPFRPTGIMPLDVLNEPEGPLTQCVGCRRGLSLVCFQTTADEIYQWRRPRCSLCHALAMKNRVDADTRWFLVPPEQKIQMGSPPGLPPLAAATASTSTPLVTATGY</sequence>
<evidence type="ECO:0000313" key="3">
    <source>
        <dbReference type="EMBL" id="KAK7692040.1"/>
    </source>
</evidence>
<dbReference type="InterPro" id="IPR052144">
    <property type="entry name" value="piRNA_biogenesis_EXD1"/>
</dbReference>
<organism evidence="3 4">
    <name type="scientific">Cerrena zonata</name>
    <dbReference type="NCBI Taxonomy" id="2478898"/>
    <lineage>
        <taxon>Eukaryota</taxon>
        <taxon>Fungi</taxon>
        <taxon>Dikarya</taxon>
        <taxon>Basidiomycota</taxon>
        <taxon>Agaricomycotina</taxon>
        <taxon>Agaricomycetes</taxon>
        <taxon>Polyporales</taxon>
        <taxon>Cerrenaceae</taxon>
        <taxon>Cerrena</taxon>
    </lineage>
</organism>
<dbReference type="GO" id="GO:0008408">
    <property type="term" value="F:3'-5' exonuclease activity"/>
    <property type="evidence" value="ECO:0007669"/>
    <property type="project" value="InterPro"/>
</dbReference>
<feature type="region of interest" description="Disordered" evidence="1">
    <location>
        <begin position="336"/>
        <end position="362"/>
    </location>
</feature>
<dbReference type="Gene3D" id="3.30.420.10">
    <property type="entry name" value="Ribonuclease H-like superfamily/Ribonuclease H"/>
    <property type="match status" value="1"/>
</dbReference>
<dbReference type="InterPro" id="IPR002562">
    <property type="entry name" value="3'-5'_exonuclease_dom"/>
</dbReference>